<dbReference type="Gene3D" id="3.30.70.340">
    <property type="entry name" value="Metallocarboxypeptidase-like"/>
    <property type="match status" value="1"/>
</dbReference>
<dbReference type="SUPFAM" id="SSF54897">
    <property type="entry name" value="Protease propeptides/inhibitors"/>
    <property type="match status" value="1"/>
</dbReference>
<reference evidence="18" key="1">
    <citation type="submission" date="2022-01" db="EMBL/GenBank/DDBJ databases">
        <authorList>
            <person name="King R."/>
        </authorList>
    </citation>
    <scope>NUCLEOTIDE SEQUENCE</scope>
</reference>
<keyword evidence="11" id="KW-0482">Metalloprotease</keyword>
<name>A0A9N9RVN5_9DIPT</name>
<dbReference type="PROSITE" id="PS52035">
    <property type="entry name" value="PEPTIDASE_M14"/>
    <property type="match status" value="1"/>
</dbReference>
<dbReference type="InterPro" id="IPR057247">
    <property type="entry name" value="CARBOXYPEPT_ZN_2"/>
</dbReference>
<evidence type="ECO:0000256" key="13">
    <source>
        <dbReference type="ARBA" id="ARBA00057299"/>
    </source>
</evidence>
<comment type="cofactor">
    <cofactor evidence="1">
        <name>Zn(2+)</name>
        <dbReference type="ChEBI" id="CHEBI:29105"/>
    </cofactor>
</comment>
<keyword evidence="19" id="KW-1185">Reference proteome</keyword>
<accession>A0A9N9RVN5</accession>
<keyword evidence="10" id="KW-0862">Zinc</keyword>
<dbReference type="AlphaFoldDB" id="A0A9N9RVN5"/>
<dbReference type="PANTHER" id="PTHR11705">
    <property type="entry name" value="PROTEASE FAMILY M14 CARBOXYPEPTIDASE A,B"/>
    <property type="match status" value="1"/>
</dbReference>
<dbReference type="Proteomes" id="UP001153620">
    <property type="component" value="Chromosome 2"/>
</dbReference>
<dbReference type="FunFam" id="3.30.70.340:FF:000002">
    <property type="entry name" value="Carboxypeptidase A"/>
    <property type="match status" value="1"/>
</dbReference>
<gene>
    <name evidence="18" type="ORF">CHIRRI_LOCUS7459</name>
</gene>
<evidence type="ECO:0000256" key="8">
    <source>
        <dbReference type="ARBA" id="ARBA00022729"/>
    </source>
</evidence>
<evidence type="ECO:0000256" key="7">
    <source>
        <dbReference type="ARBA" id="ARBA00022723"/>
    </source>
</evidence>
<evidence type="ECO:0000256" key="4">
    <source>
        <dbReference type="ARBA" id="ARBA00022525"/>
    </source>
</evidence>
<evidence type="ECO:0000256" key="10">
    <source>
        <dbReference type="ARBA" id="ARBA00022833"/>
    </source>
</evidence>
<dbReference type="SMART" id="SM00631">
    <property type="entry name" value="Zn_pept"/>
    <property type="match status" value="1"/>
</dbReference>
<evidence type="ECO:0000256" key="3">
    <source>
        <dbReference type="ARBA" id="ARBA00005988"/>
    </source>
</evidence>
<dbReference type="InterPro" id="IPR057246">
    <property type="entry name" value="CARBOXYPEPT_ZN_1"/>
</dbReference>
<dbReference type="FunFam" id="3.40.630.10:FF:000040">
    <property type="entry name" value="zinc carboxypeptidase"/>
    <property type="match status" value="1"/>
</dbReference>
<dbReference type="GO" id="GO:0006508">
    <property type="term" value="P:proteolysis"/>
    <property type="evidence" value="ECO:0007669"/>
    <property type="project" value="UniProtKB-KW"/>
</dbReference>
<keyword evidence="7" id="KW-0479">Metal-binding</keyword>
<feature type="domain" description="Peptidase M14" evidence="17">
    <location>
        <begin position="117"/>
        <end position="410"/>
    </location>
</feature>
<dbReference type="Pfam" id="PF02244">
    <property type="entry name" value="Propep_M14"/>
    <property type="match status" value="1"/>
</dbReference>
<dbReference type="PROSITE" id="PS00133">
    <property type="entry name" value="CARBOXYPEPT_ZN_2"/>
    <property type="match status" value="1"/>
</dbReference>
<dbReference type="GO" id="GO:0005615">
    <property type="term" value="C:extracellular space"/>
    <property type="evidence" value="ECO:0007669"/>
    <property type="project" value="TreeGrafter"/>
</dbReference>
<comment type="similarity">
    <text evidence="3 15">Belongs to the peptidase M14 family.</text>
</comment>
<dbReference type="SUPFAM" id="SSF53187">
    <property type="entry name" value="Zn-dependent exopeptidases"/>
    <property type="match status" value="1"/>
</dbReference>
<evidence type="ECO:0000256" key="6">
    <source>
        <dbReference type="ARBA" id="ARBA00022670"/>
    </source>
</evidence>
<dbReference type="Pfam" id="PF00246">
    <property type="entry name" value="Peptidase_M14"/>
    <property type="match status" value="1"/>
</dbReference>
<dbReference type="Gene3D" id="3.40.630.10">
    <property type="entry name" value="Zn peptidases"/>
    <property type="match status" value="1"/>
</dbReference>
<feature type="active site" description="Proton donor/acceptor" evidence="15">
    <location>
        <position position="376"/>
    </location>
</feature>
<evidence type="ECO:0000256" key="11">
    <source>
        <dbReference type="ARBA" id="ARBA00023049"/>
    </source>
</evidence>
<keyword evidence="8 16" id="KW-0732">Signal</keyword>
<proteinExistence type="inferred from homology"/>
<evidence type="ECO:0000313" key="18">
    <source>
        <dbReference type="EMBL" id="CAG9804576.1"/>
    </source>
</evidence>
<dbReference type="GO" id="GO:0004181">
    <property type="term" value="F:metallocarboxypeptidase activity"/>
    <property type="evidence" value="ECO:0007669"/>
    <property type="project" value="InterPro"/>
</dbReference>
<evidence type="ECO:0000256" key="9">
    <source>
        <dbReference type="ARBA" id="ARBA00022801"/>
    </source>
</evidence>
<evidence type="ECO:0000256" key="15">
    <source>
        <dbReference type="PROSITE-ProRule" id="PRU01379"/>
    </source>
</evidence>
<protein>
    <recommendedName>
        <fullName evidence="14">Zinc carboxypeptidase A 1</fullName>
    </recommendedName>
</protein>
<evidence type="ECO:0000256" key="2">
    <source>
        <dbReference type="ARBA" id="ARBA00004613"/>
    </source>
</evidence>
<keyword evidence="4" id="KW-0964">Secreted</keyword>
<feature type="chain" id="PRO_5040311786" description="Zinc carboxypeptidase A 1" evidence="16">
    <location>
        <begin position="22"/>
        <end position="416"/>
    </location>
</feature>
<dbReference type="GO" id="GO:0008270">
    <property type="term" value="F:zinc ion binding"/>
    <property type="evidence" value="ECO:0007669"/>
    <property type="project" value="InterPro"/>
</dbReference>
<dbReference type="InterPro" id="IPR003146">
    <property type="entry name" value="M14A_act_pep"/>
</dbReference>
<dbReference type="InterPro" id="IPR000834">
    <property type="entry name" value="Peptidase_M14"/>
</dbReference>
<keyword evidence="9" id="KW-0378">Hydrolase</keyword>
<evidence type="ECO:0000256" key="12">
    <source>
        <dbReference type="ARBA" id="ARBA00023157"/>
    </source>
</evidence>
<dbReference type="PROSITE" id="PS00132">
    <property type="entry name" value="CARBOXYPEPT_ZN_1"/>
    <property type="match status" value="1"/>
</dbReference>
<dbReference type="CDD" id="cd03860">
    <property type="entry name" value="M14_CP_A-B_like"/>
    <property type="match status" value="1"/>
</dbReference>
<dbReference type="OrthoDB" id="3626597at2759"/>
<feature type="signal peptide" evidence="16">
    <location>
        <begin position="1"/>
        <end position="21"/>
    </location>
</feature>
<organism evidence="18 19">
    <name type="scientific">Chironomus riparius</name>
    <dbReference type="NCBI Taxonomy" id="315576"/>
    <lineage>
        <taxon>Eukaryota</taxon>
        <taxon>Metazoa</taxon>
        <taxon>Ecdysozoa</taxon>
        <taxon>Arthropoda</taxon>
        <taxon>Hexapoda</taxon>
        <taxon>Insecta</taxon>
        <taxon>Pterygota</taxon>
        <taxon>Neoptera</taxon>
        <taxon>Endopterygota</taxon>
        <taxon>Diptera</taxon>
        <taxon>Nematocera</taxon>
        <taxon>Chironomoidea</taxon>
        <taxon>Chironomidae</taxon>
        <taxon>Chironominae</taxon>
        <taxon>Chironomus</taxon>
    </lineage>
</organism>
<evidence type="ECO:0000256" key="1">
    <source>
        <dbReference type="ARBA" id="ARBA00001947"/>
    </source>
</evidence>
<reference evidence="18" key="2">
    <citation type="submission" date="2022-10" db="EMBL/GenBank/DDBJ databases">
        <authorList>
            <consortium name="ENA_rothamsted_submissions"/>
            <consortium name="culmorum"/>
            <person name="King R."/>
        </authorList>
    </citation>
    <scope>NUCLEOTIDE SEQUENCE</scope>
</reference>
<evidence type="ECO:0000256" key="5">
    <source>
        <dbReference type="ARBA" id="ARBA00022645"/>
    </source>
</evidence>
<dbReference type="InterPro" id="IPR036990">
    <property type="entry name" value="M14A-like_propep"/>
</dbReference>
<dbReference type="EMBL" id="OU895878">
    <property type="protein sequence ID" value="CAG9804576.1"/>
    <property type="molecule type" value="Genomic_DNA"/>
</dbReference>
<comment type="function">
    <text evidence="13">Involved in the digestion of the blood meal.</text>
</comment>
<dbReference type="PANTHER" id="PTHR11705:SF153">
    <property type="entry name" value="ZINC CARBOXYPEPTIDASE A 1-LIKE PROTEIN"/>
    <property type="match status" value="1"/>
</dbReference>
<comment type="subcellular location">
    <subcellularLocation>
        <location evidence="2">Secreted</location>
    </subcellularLocation>
</comment>
<evidence type="ECO:0000313" key="19">
    <source>
        <dbReference type="Proteomes" id="UP001153620"/>
    </source>
</evidence>
<evidence type="ECO:0000256" key="16">
    <source>
        <dbReference type="SAM" id="SignalP"/>
    </source>
</evidence>
<keyword evidence="12" id="KW-1015">Disulfide bond</keyword>
<evidence type="ECO:0000259" key="17">
    <source>
        <dbReference type="PROSITE" id="PS52035"/>
    </source>
</evidence>
<sequence>MDLKIISVFLITLFLCGFAEKARFDHYRVYEVSINNDEQLSLMREIESYSDSYQFIEKSGTINSNTRLIVPPHKFAEFEEIVVRYEIKSRLLINNFQEIIDNEQPKGMKKGIFDWTRYWELNEIYEWFNILVTQFPNDVSIVNIGDSYEGRPILGLKLNIGGGANKKSIIFEGTHHAREWISAATVTYMLNELLTSNNTDVKDIAAAYEWYIFPVTNPDGYLYTWTNNRMWRKNRKPTSNLLCIGTDLNRNWDNFFNQGGTSFNPCDNTYAGSSPFSEPETKVLSEFIKTVPNLVGYFPFHSYSQILMVPYGWTHELLDNYHELYAIGEKALETLSSFYGTTYELGSIANVIYIATGASIDWVKYELKTNVTFEYEMRDVGAYGFNLPASQIIENSIEVFASIITILQEAQKIGIA</sequence>
<keyword evidence="6" id="KW-0645">Protease</keyword>
<dbReference type="PRINTS" id="PR00765">
    <property type="entry name" value="CRBOXYPTASEA"/>
</dbReference>
<evidence type="ECO:0000256" key="14">
    <source>
        <dbReference type="ARBA" id="ARBA00069039"/>
    </source>
</evidence>
<keyword evidence="5" id="KW-0121">Carboxypeptidase</keyword>